<evidence type="ECO:0000256" key="1">
    <source>
        <dbReference type="SAM" id="MobiDB-lite"/>
    </source>
</evidence>
<keyword evidence="3" id="KW-0808">Transferase</keyword>
<dbReference type="GO" id="GO:0003964">
    <property type="term" value="F:RNA-directed DNA polymerase activity"/>
    <property type="evidence" value="ECO:0007669"/>
    <property type="project" value="UniProtKB-KW"/>
</dbReference>
<keyword evidence="4" id="KW-1185">Reference proteome</keyword>
<sequence length="642" mass="72247">MDLRRQKEQISRWLEVESESVQQKRSDNSASETEDILETEVHEDTSSDSDSCRLQSLVSDSDVKVQPRKSQITQIIDLDDSSSENITVPGPENSNQNNNPRKGTDPQKQPLGTFFVKEITSTLHGSNRNISMDNWFTSVSLADELLASPYNLTLVGILRSNKREIPKNIENSKSRPPFSPCERGEGGEKPIMGRPCAGARVCLLKLMKPDDTSFLFKIDRHKPAFDEVNSPISEIVEWFSINDLLLNERKTKLVKFSLSDSKLIETNVMVKNELSRPGLSARPQHRPNEMFPNYSARSLPVQLRHPVEPLVLRFNLKKTERSTAKGTLAILNCLLARQLCFEDASCSAILEIIPRVCGSELESYLSDRIQRVDINGERSAGSAVNMGVPQGSVLGPFLFLVYINDLPHLVKNGHGIVLFADDTSLLFKIDRHKPAFDEVNSTISEIVEWFSINNLLLNERKTKLVKFSLSDSKLIETNVMVKNEVLGIVDTTLFLGLTLDSKLRWNSHITRLAKRLSSAAHAVKSIRRLTDESTALAQSNPPIPPRYGAHIHFRTGKLMDTPAKTLETDTFSLTRGTHASYHYISQKRIIHAVLLCTNQLSYGTKMVRSHTFPEYNRSTVQRSTESIKIFNALTVRMLGIRN</sequence>
<dbReference type="InterPro" id="IPR000477">
    <property type="entry name" value="RT_dom"/>
</dbReference>
<dbReference type="Proteomes" id="UP000299102">
    <property type="component" value="Unassembled WGS sequence"/>
</dbReference>
<feature type="compositionally biased region" description="Polar residues" evidence="1">
    <location>
        <begin position="92"/>
        <end position="101"/>
    </location>
</feature>
<feature type="region of interest" description="Disordered" evidence="1">
    <location>
        <begin position="77"/>
        <end position="110"/>
    </location>
</feature>
<keyword evidence="3" id="KW-0548">Nucleotidyltransferase</keyword>
<dbReference type="STRING" id="151549.A0A4C1SDM8"/>
<dbReference type="PROSITE" id="PS50878">
    <property type="entry name" value="RT_POL"/>
    <property type="match status" value="1"/>
</dbReference>
<comment type="caution">
    <text evidence="3">The sequence shown here is derived from an EMBL/GenBank/DDBJ whole genome shotgun (WGS) entry which is preliminary data.</text>
</comment>
<evidence type="ECO:0000259" key="2">
    <source>
        <dbReference type="PROSITE" id="PS50878"/>
    </source>
</evidence>
<evidence type="ECO:0000313" key="4">
    <source>
        <dbReference type="Proteomes" id="UP000299102"/>
    </source>
</evidence>
<gene>
    <name evidence="3" type="primary">RTase</name>
    <name evidence="3" type="ORF">EVAR_828_1</name>
</gene>
<dbReference type="AlphaFoldDB" id="A0A4C1SDM8"/>
<organism evidence="3 4">
    <name type="scientific">Eumeta variegata</name>
    <name type="common">Bagworm moth</name>
    <name type="synonym">Eumeta japonica</name>
    <dbReference type="NCBI Taxonomy" id="151549"/>
    <lineage>
        <taxon>Eukaryota</taxon>
        <taxon>Metazoa</taxon>
        <taxon>Ecdysozoa</taxon>
        <taxon>Arthropoda</taxon>
        <taxon>Hexapoda</taxon>
        <taxon>Insecta</taxon>
        <taxon>Pterygota</taxon>
        <taxon>Neoptera</taxon>
        <taxon>Endopterygota</taxon>
        <taxon>Lepidoptera</taxon>
        <taxon>Glossata</taxon>
        <taxon>Ditrysia</taxon>
        <taxon>Tineoidea</taxon>
        <taxon>Psychidae</taxon>
        <taxon>Oiketicinae</taxon>
        <taxon>Eumeta</taxon>
    </lineage>
</organism>
<proteinExistence type="predicted"/>
<reference evidence="3 4" key="1">
    <citation type="journal article" date="2019" name="Commun. Biol.">
        <title>The bagworm genome reveals a unique fibroin gene that provides high tensile strength.</title>
        <authorList>
            <person name="Kono N."/>
            <person name="Nakamura H."/>
            <person name="Ohtoshi R."/>
            <person name="Tomita M."/>
            <person name="Numata K."/>
            <person name="Arakawa K."/>
        </authorList>
    </citation>
    <scope>NUCLEOTIDE SEQUENCE [LARGE SCALE GENOMIC DNA]</scope>
</reference>
<dbReference type="Pfam" id="PF00078">
    <property type="entry name" value="RVT_1"/>
    <property type="match status" value="1"/>
</dbReference>
<dbReference type="OrthoDB" id="6374728at2759"/>
<protein>
    <submittedName>
        <fullName evidence="3">Probable RNA-directed DNA polymerase from transposon BS</fullName>
    </submittedName>
</protein>
<accession>A0A4C1SDM8</accession>
<dbReference type="PANTHER" id="PTHR33332">
    <property type="entry name" value="REVERSE TRANSCRIPTASE DOMAIN-CONTAINING PROTEIN"/>
    <property type="match status" value="1"/>
</dbReference>
<keyword evidence="3" id="KW-0695">RNA-directed DNA polymerase</keyword>
<evidence type="ECO:0000313" key="3">
    <source>
        <dbReference type="EMBL" id="GBP00202.1"/>
    </source>
</evidence>
<dbReference type="InterPro" id="IPR029526">
    <property type="entry name" value="PGBD"/>
</dbReference>
<name>A0A4C1SDM8_EUMVA</name>
<feature type="domain" description="Reverse transcriptase" evidence="2">
    <location>
        <begin position="265"/>
        <end position="499"/>
    </location>
</feature>
<dbReference type="EMBL" id="BGZK01000005">
    <property type="protein sequence ID" value="GBP00202.1"/>
    <property type="molecule type" value="Genomic_DNA"/>
</dbReference>
<dbReference type="Pfam" id="PF13843">
    <property type="entry name" value="DDE_Tnp_1_7"/>
    <property type="match status" value="1"/>
</dbReference>
<feature type="region of interest" description="Disordered" evidence="1">
    <location>
        <begin position="16"/>
        <end position="52"/>
    </location>
</feature>